<evidence type="ECO:0000313" key="2">
    <source>
        <dbReference type="EMBL" id="OAT66295.1"/>
    </source>
</evidence>
<accession>A0A179V5P2</accession>
<dbReference type="Proteomes" id="UP000186919">
    <property type="component" value="Unassembled WGS sequence"/>
</dbReference>
<protein>
    <submittedName>
        <fullName evidence="2">Uncharacterized protein</fullName>
    </submittedName>
</protein>
<gene>
    <name evidence="2" type="ORF">AWB85_16225</name>
</gene>
<comment type="caution">
    <text evidence="2">The sequence shown here is derived from an EMBL/GenBank/DDBJ whole genome shotgun (WGS) entry which is preliminary data.</text>
</comment>
<dbReference type="AlphaFoldDB" id="A0A179V5P2"/>
<organism evidence="2 3">
    <name type="scientific">Mycobacteroides immunogenum</name>
    <dbReference type="NCBI Taxonomy" id="83262"/>
    <lineage>
        <taxon>Bacteria</taxon>
        <taxon>Bacillati</taxon>
        <taxon>Actinomycetota</taxon>
        <taxon>Actinomycetes</taxon>
        <taxon>Mycobacteriales</taxon>
        <taxon>Mycobacteriaceae</taxon>
        <taxon>Mycobacteroides</taxon>
    </lineage>
</organism>
<proteinExistence type="predicted"/>
<dbReference type="EMBL" id="LQYE01000032">
    <property type="protein sequence ID" value="OAT66295.1"/>
    <property type="molecule type" value="Genomic_DNA"/>
</dbReference>
<sequence length="158" mass="18065">MEPDRYDARRIYIRGLSSPAELRKEMFMTEEKSGLNMDTLYLDQDAAHDVAEEFRKAGLRLEDLRQEIHGFFTDLGMGDCSEGKTWNDKVTDAVKLNQAGSVLTVVNICMTRLNEYAHQAEVAQKEFTAMEDANKEAIRKRGEYFAKPDPSKSFPAYQ</sequence>
<reference evidence="2 3" key="1">
    <citation type="submission" date="2016-01" db="EMBL/GenBank/DDBJ databases">
        <title>Mycobacterium immunogenum strain CD11_6 genome sequencing and assembly.</title>
        <authorList>
            <person name="Kaur G."/>
            <person name="Nair G.R."/>
            <person name="Mayilraj S."/>
        </authorList>
    </citation>
    <scope>NUCLEOTIDE SEQUENCE [LARGE SCALE GENOMIC DNA]</scope>
    <source>
        <strain evidence="2 3">CD11-6</strain>
    </source>
</reference>
<evidence type="ECO:0000313" key="3">
    <source>
        <dbReference type="Proteomes" id="UP000186919"/>
    </source>
</evidence>
<name>A0A179V5P2_9MYCO</name>
<keyword evidence="1" id="KW-0175">Coiled coil</keyword>
<evidence type="ECO:0000256" key="1">
    <source>
        <dbReference type="SAM" id="Coils"/>
    </source>
</evidence>
<feature type="coiled-coil region" evidence="1">
    <location>
        <begin position="113"/>
        <end position="140"/>
    </location>
</feature>